<evidence type="ECO:0000313" key="2">
    <source>
        <dbReference type="Proteomes" id="UP000827092"/>
    </source>
</evidence>
<keyword evidence="2" id="KW-1185">Reference proteome</keyword>
<sequence>MNMNPVSSLYSNEDSRRVDENYVNPEAFKTILHFLSFKQPLTYANLTAEVIRTATHLRIPQILSKIETIVHNTIGNVEFARAKNALIRDIKSQLEKSPILENPVKKPKVLIKGQTTNLKAKQMRKLNKLEYIRDKEISFFYQSILTKNIDGYLFEQLATKPHVVVEDKYGLTLKVFNVFKHNFKEAIFVDSDIYIQSMEASLRLGTEFLALG</sequence>
<name>A0AAV6U9T1_9ARAC</name>
<organism evidence="1 2">
    <name type="scientific">Oedothorax gibbosus</name>
    <dbReference type="NCBI Taxonomy" id="931172"/>
    <lineage>
        <taxon>Eukaryota</taxon>
        <taxon>Metazoa</taxon>
        <taxon>Ecdysozoa</taxon>
        <taxon>Arthropoda</taxon>
        <taxon>Chelicerata</taxon>
        <taxon>Arachnida</taxon>
        <taxon>Araneae</taxon>
        <taxon>Araneomorphae</taxon>
        <taxon>Entelegynae</taxon>
        <taxon>Araneoidea</taxon>
        <taxon>Linyphiidae</taxon>
        <taxon>Erigoninae</taxon>
        <taxon>Oedothorax</taxon>
    </lineage>
</organism>
<evidence type="ECO:0000313" key="1">
    <source>
        <dbReference type="EMBL" id="KAG8180196.1"/>
    </source>
</evidence>
<dbReference type="EMBL" id="JAFNEN010000578">
    <property type="protein sequence ID" value="KAG8180196.1"/>
    <property type="molecule type" value="Genomic_DNA"/>
</dbReference>
<gene>
    <name evidence="1" type="ORF">JTE90_017710</name>
</gene>
<reference evidence="1 2" key="1">
    <citation type="journal article" date="2022" name="Nat. Ecol. Evol.">
        <title>A masculinizing supergene underlies an exaggerated male reproductive morph in a spider.</title>
        <authorList>
            <person name="Hendrickx F."/>
            <person name="De Corte Z."/>
            <person name="Sonet G."/>
            <person name="Van Belleghem S.M."/>
            <person name="Kostlbacher S."/>
            <person name="Vangestel C."/>
        </authorList>
    </citation>
    <scope>NUCLEOTIDE SEQUENCE [LARGE SCALE GENOMIC DNA]</scope>
    <source>
        <strain evidence="1">W744_W776</strain>
    </source>
</reference>
<proteinExistence type="predicted"/>
<dbReference type="AlphaFoldDB" id="A0AAV6U9T1"/>
<accession>A0AAV6U9T1</accession>
<comment type="caution">
    <text evidence="1">The sequence shown here is derived from an EMBL/GenBank/DDBJ whole genome shotgun (WGS) entry which is preliminary data.</text>
</comment>
<protein>
    <submittedName>
        <fullName evidence="1">Uncharacterized protein</fullName>
    </submittedName>
</protein>
<dbReference type="Proteomes" id="UP000827092">
    <property type="component" value="Unassembled WGS sequence"/>
</dbReference>